<evidence type="ECO:0000259" key="2">
    <source>
        <dbReference type="PROSITE" id="PS50053"/>
    </source>
</evidence>
<dbReference type="SMART" id="SM00213">
    <property type="entry name" value="UBQ"/>
    <property type="match status" value="1"/>
</dbReference>
<evidence type="ECO:0000256" key="1">
    <source>
        <dbReference type="SAM" id="MobiDB-lite"/>
    </source>
</evidence>
<feature type="compositionally biased region" description="Polar residues" evidence="1">
    <location>
        <begin position="449"/>
        <end position="485"/>
    </location>
</feature>
<dbReference type="InParanoid" id="A0A200PPY8"/>
<feature type="region of interest" description="Disordered" evidence="1">
    <location>
        <begin position="264"/>
        <end position="284"/>
    </location>
</feature>
<dbReference type="Pfam" id="PF00240">
    <property type="entry name" value="ubiquitin"/>
    <property type="match status" value="1"/>
</dbReference>
<dbReference type="PANTHER" id="PTHR15204:SF0">
    <property type="entry name" value="LARGE PROLINE-RICH PROTEIN BAG6"/>
    <property type="match status" value="1"/>
</dbReference>
<protein>
    <submittedName>
        <fullName evidence="3">Ubiquitin domain</fullName>
    </submittedName>
</protein>
<dbReference type="AlphaFoldDB" id="A0A200PPY8"/>
<dbReference type="FunCoup" id="A0A200PPY8">
    <property type="interactions" value="907"/>
</dbReference>
<dbReference type="GO" id="GO:0071818">
    <property type="term" value="C:BAT3 complex"/>
    <property type="evidence" value="ECO:0007669"/>
    <property type="project" value="TreeGrafter"/>
</dbReference>
<accession>A0A200PPY8</accession>
<feature type="compositionally biased region" description="Polar residues" evidence="1">
    <location>
        <begin position="670"/>
        <end position="679"/>
    </location>
</feature>
<dbReference type="PROSITE" id="PS50053">
    <property type="entry name" value="UBIQUITIN_2"/>
    <property type="match status" value="1"/>
</dbReference>
<dbReference type="FunFam" id="3.10.20.90:FF:000154">
    <property type="entry name" value="Large proline-rich protein BAG6"/>
    <property type="match status" value="1"/>
</dbReference>
<dbReference type="Proteomes" id="UP000195402">
    <property type="component" value="Unassembled WGS sequence"/>
</dbReference>
<dbReference type="OMA" id="RIVPIRT"/>
<evidence type="ECO:0000313" key="3">
    <source>
        <dbReference type="EMBL" id="OVA00284.1"/>
    </source>
</evidence>
<dbReference type="CDD" id="cd17039">
    <property type="entry name" value="Ubl_ubiquitin_like"/>
    <property type="match status" value="1"/>
</dbReference>
<keyword evidence="4" id="KW-1185">Reference proteome</keyword>
<feature type="compositionally biased region" description="Polar residues" evidence="1">
    <location>
        <begin position="593"/>
        <end position="605"/>
    </location>
</feature>
<sequence>MGSKGIDGDAMISRIDGAECSETTTVEIKIKTLDSQTYTLRVNKRMPVLELKEQIETVTGVVSAQQRLICRGKVLKDDQLLSTYHVEDGHTLHLVVRQPHPPSSGSTMSSMGSESLPTHAATDPASSTGYNRGNQIAHSVVLGTFNVGDHGDGGMPDLNRIVSAVLSSIGITNVGVGSEGMDLRDSGPAERLDRISAANNMLDSTRLETQHPPHTRTQFDSLPGTSQLPTAASLDPLQPSVIPDSLTTLSQYLIHLKNEFSANGRGQSSNACAGGIHGSERREHNSATLRTVGVQGLPTPASLAEVMLSTRQMLIEQAGVCLSHIARQLEDQVNVTNLSVRSSIQTSAMGTGVLLQNLGAMLLELGRTTMTLRMGQTPSEAVVNAGPAVFISTSGPNPIMVQPLPFQPGMGFGAFPMGGSVNPGSGLVGGTLGSGLFPRNIDIRIRTGTSMSTPNVNQDEQDGPQQTPGVTDPSRTSDGANSLHQAVSGVPSFTRDSGVRMVPIRTVVAAIPSAVNRSTSDSSGSSVGLFHPLLARVQYVTSRQLNNTRASQASTEHHPTVPETDRQQIPDSIVQQQNIVSNIAGVHVRDGNLETSTLSNPTVASTLPEMGPSNPVSQQHWQDSAPEQGGETRGSDRQEAAPRLGTNEGMFFSRVVHQLMPYISQITATEPSGATSARADTSERRVAPDSSTLSEENTIDIGTSHRRSDPPPPSPNSKRQKVWYNNKTSMGDTPGLTHRTRYGGCKIAY</sequence>
<feature type="region of interest" description="Disordered" evidence="1">
    <location>
        <begin position="546"/>
        <end position="567"/>
    </location>
</feature>
<evidence type="ECO:0000313" key="4">
    <source>
        <dbReference type="Proteomes" id="UP000195402"/>
    </source>
</evidence>
<feature type="compositionally biased region" description="Basic and acidic residues" evidence="1">
    <location>
        <begin position="555"/>
        <end position="567"/>
    </location>
</feature>
<feature type="region of interest" description="Disordered" evidence="1">
    <location>
        <begin position="593"/>
        <end position="646"/>
    </location>
</feature>
<feature type="compositionally biased region" description="Low complexity" evidence="1">
    <location>
        <begin position="103"/>
        <end position="115"/>
    </location>
</feature>
<feature type="region of interest" description="Disordered" evidence="1">
    <location>
        <begin position="449"/>
        <end position="495"/>
    </location>
</feature>
<dbReference type="InterPro" id="IPR000626">
    <property type="entry name" value="Ubiquitin-like_dom"/>
</dbReference>
<feature type="domain" description="Ubiquitin-like" evidence="2">
    <location>
        <begin position="26"/>
        <end position="101"/>
    </location>
</feature>
<dbReference type="GO" id="GO:0031593">
    <property type="term" value="F:polyubiquitin modification-dependent protein binding"/>
    <property type="evidence" value="ECO:0007669"/>
    <property type="project" value="TreeGrafter"/>
</dbReference>
<dbReference type="InterPro" id="IPR029071">
    <property type="entry name" value="Ubiquitin-like_domsf"/>
</dbReference>
<dbReference type="STRING" id="56857.A0A200PPY8"/>
<dbReference type="InterPro" id="IPR019956">
    <property type="entry name" value="Ubiquitin_dom"/>
</dbReference>
<dbReference type="PRINTS" id="PR00348">
    <property type="entry name" value="UBIQUITIN"/>
</dbReference>
<name>A0A200PPY8_MACCD</name>
<feature type="region of interest" description="Disordered" evidence="1">
    <location>
        <begin position="206"/>
        <end position="236"/>
    </location>
</feature>
<comment type="caution">
    <text evidence="3">The sequence shown here is derived from an EMBL/GenBank/DDBJ whole genome shotgun (WGS) entry which is preliminary data.</text>
</comment>
<dbReference type="PANTHER" id="PTHR15204">
    <property type="entry name" value="LARGE PROLINE-RICH PROTEIN BAG6"/>
    <property type="match status" value="1"/>
</dbReference>
<feature type="compositionally biased region" description="Polar residues" evidence="1">
    <location>
        <begin position="215"/>
        <end position="230"/>
    </location>
</feature>
<dbReference type="GO" id="GO:0051787">
    <property type="term" value="F:misfolded protein binding"/>
    <property type="evidence" value="ECO:0007669"/>
    <property type="project" value="TreeGrafter"/>
</dbReference>
<dbReference type="Gene3D" id="3.10.20.90">
    <property type="entry name" value="Phosphatidylinositol 3-kinase Catalytic Subunit, Chain A, domain 1"/>
    <property type="match status" value="1"/>
</dbReference>
<feature type="region of interest" description="Disordered" evidence="1">
    <location>
        <begin position="96"/>
        <end position="132"/>
    </location>
</feature>
<dbReference type="GO" id="GO:0036503">
    <property type="term" value="P:ERAD pathway"/>
    <property type="evidence" value="ECO:0007669"/>
    <property type="project" value="TreeGrafter"/>
</dbReference>
<reference evidence="3 4" key="1">
    <citation type="journal article" date="2017" name="Mol. Plant">
        <title>The Genome of Medicinal Plant Macleaya cordata Provides New Insights into Benzylisoquinoline Alkaloids Metabolism.</title>
        <authorList>
            <person name="Liu X."/>
            <person name="Liu Y."/>
            <person name="Huang P."/>
            <person name="Ma Y."/>
            <person name="Qing Z."/>
            <person name="Tang Q."/>
            <person name="Cao H."/>
            <person name="Cheng P."/>
            <person name="Zheng Y."/>
            <person name="Yuan Z."/>
            <person name="Zhou Y."/>
            <person name="Liu J."/>
            <person name="Tang Z."/>
            <person name="Zhuo Y."/>
            <person name="Zhang Y."/>
            <person name="Yu L."/>
            <person name="Huang J."/>
            <person name="Yang P."/>
            <person name="Peng Q."/>
            <person name="Zhang J."/>
            <person name="Jiang W."/>
            <person name="Zhang Z."/>
            <person name="Lin K."/>
            <person name="Ro D.K."/>
            <person name="Chen X."/>
            <person name="Xiong X."/>
            <person name="Shang Y."/>
            <person name="Huang S."/>
            <person name="Zeng J."/>
        </authorList>
    </citation>
    <scope>NUCLEOTIDE SEQUENCE [LARGE SCALE GENOMIC DNA]</scope>
    <source>
        <strain evidence="4">cv. BLH2017</strain>
        <tissue evidence="3">Root</tissue>
    </source>
</reference>
<gene>
    <name evidence="3" type="ORF">BVC80_1495g69</name>
</gene>
<dbReference type="EMBL" id="MVGT01004341">
    <property type="protein sequence ID" value="OVA00284.1"/>
    <property type="molecule type" value="Genomic_DNA"/>
</dbReference>
<organism evidence="3 4">
    <name type="scientific">Macleaya cordata</name>
    <name type="common">Five-seeded plume-poppy</name>
    <name type="synonym">Bocconia cordata</name>
    <dbReference type="NCBI Taxonomy" id="56857"/>
    <lineage>
        <taxon>Eukaryota</taxon>
        <taxon>Viridiplantae</taxon>
        <taxon>Streptophyta</taxon>
        <taxon>Embryophyta</taxon>
        <taxon>Tracheophyta</taxon>
        <taxon>Spermatophyta</taxon>
        <taxon>Magnoliopsida</taxon>
        <taxon>Ranunculales</taxon>
        <taxon>Papaveraceae</taxon>
        <taxon>Papaveroideae</taxon>
        <taxon>Macleaya</taxon>
    </lineage>
</organism>
<dbReference type="OrthoDB" id="267397at2759"/>
<proteinExistence type="predicted"/>
<dbReference type="SUPFAM" id="SSF54236">
    <property type="entry name" value="Ubiquitin-like"/>
    <property type="match status" value="1"/>
</dbReference>
<feature type="region of interest" description="Disordered" evidence="1">
    <location>
        <begin position="670"/>
        <end position="737"/>
    </location>
</feature>